<name>A0A1F5YMW0_9BACT</name>
<sequence length="165" mass="19731">MGRSFARIRGLGFVMWHSRHELYHIMLGLIWAWVLREWWNEFNIRWIFLSAFASVLPDADHLLYFFTYGRSTSYTLKIREFLKTRQWRNLTVFIENGHKYNTNLSLHNYYVMAGLLGLSLLSTLVDWKVGTILFGAMLQHYLFDIFDDLLTLGSVNSNWKRWGRQ</sequence>
<evidence type="ECO:0000313" key="1">
    <source>
        <dbReference type="EMBL" id="OGG01521.1"/>
    </source>
</evidence>
<protein>
    <submittedName>
        <fullName evidence="1">Uncharacterized protein</fullName>
    </submittedName>
</protein>
<dbReference type="AlphaFoldDB" id="A0A1F5YMW0"/>
<reference evidence="1 2" key="1">
    <citation type="journal article" date="2016" name="Nat. Commun.">
        <title>Thousands of microbial genomes shed light on interconnected biogeochemical processes in an aquifer system.</title>
        <authorList>
            <person name="Anantharaman K."/>
            <person name="Brown C.T."/>
            <person name="Hug L.A."/>
            <person name="Sharon I."/>
            <person name="Castelle C.J."/>
            <person name="Probst A.J."/>
            <person name="Thomas B.C."/>
            <person name="Singh A."/>
            <person name="Wilkins M.J."/>
            <person name="Karaoz U."/>
            <person name="Brodie E.L."/>
            <person name="Williams K.H."/>
            <person name="Hubbard S.S."/>
            <person name="Banfield J.F."/>
        </authorList>
    </citation>
    <scope>NUCLEOTIDE SEQUENCE [LARGE SCALE GENOMIC DNA]</scope>
</reference>
<organism evidence="1 2">
    <name type="scientific">Candidatus Gottesmanbacteria bacterium RBG_16_52_11</name>
    <dbReference type="NCBI Taxonomy" id="1798374"/>
    <lineage>
        <taxon>Bacteria</taxon>
        <taxon>Candidatus Gottesmaniibacteriota</taxon>
    </lineage>
</organism>
<comment type="caution">
    <text evidence="1">The sequence shown here is derived from an EMBL/GenBank/DDBJ whole genome shotgun (WGS) entry which is preliminary data.</text>
</comment>
<dbReference type="EMBL" id="MFJD01000015">
    <property type="protein sequence ID" value="OGG01521.1"/>
    <property type="molecule type" value="Genomic_DNA"/>
</dbReference>
<gene>
    <name evidence="1" type="ORF">A2Z33_00600</name>
</gene>
<evidence type="ECO:0000313" key="2">
    <source>
        <dbReference type="Proteomes" id="UP000178448"/>
    </source>
</evidence>
<dbReference type="Proteomes" id="UP000178448">
    <property type="component" value="Unassembled WGS sequence"/>
</dbReference>
<dbReference type="STRING" id="1798374.A2Z33_00600"/>
<proteinExistence type="predicted"/>
<accession>A0A1F5YMW0</accession>